<protein>
    <recommendedName>
        <fullName evidence="3">Methyltransferase</fullName>
    </recommendedName>
</protein>
<dbReference type="SUPFAM" id="SSF53335">
    <property type="entry name" value="S-adenosyl-L-methionine-dependent methyltransferases"/>
    <property type="match status" value="1"/>
</dbReference>
<dbReference type="AlphaFoldDB" id="A0A1Y5FFR6"/>
<evidence type="ECO:0000313" key="2">
    <source>
        <dbReference type="Proteomes" id="UP000196531"/>
    </source>
</evidence>
<proteinExistence type="predicted"/>
<evidence type="ECO:0000313" key="1">
    <source>
        <dbReference type="EMBL" id="OUR98552.1"/>
    </source>
</evidence>
<reference evidence="2" key="1">
    <citation type="journal article" date="2017" name="Proc. Natl. Acad. Sci. U.S.A.">
        <title>Simulation of Deepwater Horizon oil plume reveals substrate specialization within a complex community of hydrocarbon-degraders.</title>
        <authorList>
            <person name="Hu P."/>
            <person name="Dubinsky E.A."/>
            <person name="Probst A.J."/>
            <person name="Wang J."/>
            <person name="Sieber C.M.K."/>
            <person name="Tom L.M."/>
            <person name="Gardinali P."/>
            <person name="Banfield J.F."/>
            <person name="Atlas R.M."/>
            <person name="Andersen G.L."/>
        </authorList>
    </citation>
    <scope>NUCLEOTIDE SEQUENCE [LARGE SCALE GENOMIC DNA]</scope>
</reference>
<dbReference type="EMBL" id="MAAO01000004">
    <property type="protein sequence ID" value="OUR98552.1"/>
    <property type="molecule type" value="Genomic_DNA"/>
</dbReference>
<dbReference type="Proteomes" id="UP000196531">
    <property type="component" value="Unassembled WGS sequence"/>
</dbReference>
<organism evidence="1 2">
    <name type="scientific">Halobacteriovorax marinus</name>
    <dbReference type="NCBI Taxonomy" id="97084"/>
    <lineage>
        <taxon>Bacteria</taxon>
        <taxon>Pseudomonadati</taxon>
        <taxon>Bdellovibrionota</taxon>
        <taxon>Bacteriovoracia</taxon>
        <taxon>Bacteriovoracales</taxon>
        <taxon>Halobacteriovoraceae</taxon>
        <taxon>Halobacteriovorax</taxon>
    </lineage>
</organism>
<name>A0A1Y5FFR6_9BACT</name>
<evidence type="ECO:0008006" key="3">
    <source>
        <dbReference type="Google" id="ProtNLM"/>
    </source>
</evidence>
<sequence length="212" mass="24782">MSKCPLCRNSKISQCFEDKSRAYYLCDTCKLIFVPENSLLNLKEEREIYDLHENDPSDPRYREFMERMLTPLRKYISGEGLDFGCGPGPVVAPILKEEGIEVSNYDPIFFPDNSLLEKRYQFVVATEVIEHIYESKEGFEQMLSVLAPYGGLGIMTSFYPDDINKFKNWGYMRDPTHVRFFSQKTFEWMANKYQLELEIPSRNVVIFKKGNS</sequence>
<dbReference type="Gene3D" id="3.40.50.150">
    <property type="entry name" value="Vaccinia Virus protein VP39"/>
    <property type="match status" value="1"/>
</dbReference>
<comment type="caution">
    <text evidence="1">The sequence shown here is derived from an EMBL/GenBank/DDBJ whole genome shotgun (WGS) entry which is preliminary data.</text>
</comment>
<dbReference type="Pfam" id="PF13489">
    <property type="entry name" value="Methyltransf_23"/>
    <property type="match status" value="1"/>
</dbReference>
<gene>
    <name evidence="1" type="ORF">A9Q84_03830</name>
</gene>
<dbReference type="InterPro" id="IPR029063">
    <property type="entry name" value="SAM-dependent_MTases_sf"/>
</dbReference>
<accession>A0A1Y5FFR6</accession>